<dbReference type="EMBL" id="AK016591">
    <property type="protein sequence ID" value="BAB30329.1"/>
    <property type="molecule type" value="mRNA"/>
</dbReference>
<feature type="compositionally biased region" description="Low complexity" evidence="1">
    <location>
        <begin position="170"/>
        <end position="190"/>
    </location>
</feature>
<feature type="compositionally biased region" description="Pro residues" evidence="1">
    <location>
        <begin position="204"/>
        <end position="219"/>
    </location>
</feature>
<feature type="compositionally biased region" description="Low complexity" evidence="1">
    <location>
        <begin position="259"/>
        <end position="269"/>
    </location>
</feature>
<feature type="region of interest" description="Disordered" evidence="1">
    <location>
        <begin position="77"/>
        <end position="98"/>
    </location>
</feature>
<feature type="compositionally biased region" description="Low complexity" evidence="1">
    <location>
        <begin position="220"/>
        <end position="231"/>
    </location>
</feature>
<protein>
    <submittedName>
        <fullName evidence="2">Uncharacterized protein</fullName>
    </submittedName>
</protein>
<feature type="non-terminal residue" evidence="2">
    <location>
        <position position="1"/>
    </location>
</feature>
<proteinExistence type="evidence at transcript level"/>
<sequence>AGAPARLPWGWSGAGAGRCVERPGVGLGVVHVHLDAGILRGAPAVGATGEGALEHLADLLHRQHGAVGRRGLQILQSGTEPAEAEDEERQDAGDDEEQAEPDALVFGFRVLVKHPELRHRDPTLHGWRRGGGRPPPAPSSTASGGRSRRRRRATTRGVGGEGARARTKGPRPATTPAAATALPEAGLPGATAASQRPARRGCPCQPPLPRAPAPRPPPRARACSLSARPSAQRPDAGSTGLLSPASALSEVALPRLWRRSSAPPRAAPRSSRERAPWPPRAALGILARCNLERWRRRSRRTLSTEGAWLGRKLKERKKKFF</sequence>
<dbReference type="AGR" id="MGI:1918263"/>
<reference evidence="2" key="2">
    <citation type="journal article" date="2000" name="Genome Res.">
        <title>Normalization and subtraction of cap-trapper-selected cDNAs to prepare full-length cDNA libraries for rapid discovery of new genes.</title>
        <authorList>
            <person name="Carninci P."/>
            <person name="Shibata Y."/>
            <person name="Hayatsu N."/>
            <person name="Sugahara Y."/>
            <person name="Shibata K."/>
            <person name="Itoh M."/>
            <person name="Konno H."/>
            <person name="Okazaki Y."/>
            <person name="Muramatsu M."/>
            <person name="Hayashizaki Y."/>
        </authorList>
    </citation>
    <scope>NUCLEOTIDE SEQUENCE</scope>
    <source>
        <strain evidence="2">C57BL/6J</strain>
        <tissue evidence="2">Testis</tissue>
    </source>
</reference>
<reference evidence="2" key="6">
    <citation type="journal article" date="2002" name="Nature">
        <title>Analysis of the mouse transcriptome based on functional annotation of 60,770 full-length cDNAs.</title>
        <authorList>
            <consortium name="The FANTOM Consortium and the RIKEN Genome Exploration Research Group Phase I and II Team"/>
        </authorList>
    </citation>
    <scope>NUCLEOTIDE SEQUENCE</scope>
    <source>
        <strain evidence="2">C57BL/6J</strain>
        <tissue evidence="2">Testis</tissue>
    </source>
</reference>
<feature type="compositionally biased region" description="Acidic residues" evidence="1">
    <location>
        <begin position="82"/>
        <end position="98"/>
    </location>
</feature>
<accession>Q9CUD7</accession>
<dbReference type="MGI" id="MGI:1918263">
    <property type="gene designation" value="Kcnmb4os2"/>
</dbReference>
<feature type="region of interest" description="Disordered" evidence="1">
    <location>
        <begin position="259"/>
        <end position="279"/>
    </location>
</feature>
<reference evidence="2" key="4">
    <citation type="submission" date="2000-07" db="EMBL/GenBank/DDBJ databases">
        <authorList>
            <person name="Adachi J."/>
            <person name="Aizawa K."/>
            <person name="Akahira S."/>
            <person name="Akimura T."/>
            <person name="Arai A."/>
            <person name="Aono H."/>
            <person name="Arakawa T."/>
            <person name="Bono H."/>
            <person name="Carninci P."/>
            <person name="Fukuda S."/>
            <person name="Fukunishi Y."/>
            <person name="Furuno M."/>
            <person name="Hanagaki T."/>
            <person name="Hara A."/>
            <person name="Hayatsu N."/>
            <person name="Hiramoto K."/>
            <person name="Hiraoka T."/>
            <person name="Hori F."/>
            <person name="Imotani K."/>
            <person name="Ishii Y."/>
            <person name="Itoh M."/>
            <person name="Izawa M."/>
            <person name="Kasukawa T."/>
            <person name="Kato H."/>
            <person name="Kawai J."/>
            <person name="Kojima Y."/>
            <person name="Konno H."/>
            <person name="Kouda M."/>
            <person name="Koya S."/>
            <person name="Kurihara C."/>
            <person name="Matsuyama T."/>
            <person name="Miyazaki A."/>
            <person name="Nishi K."/>
            <person name="Nomura K."/>
            <person name="Numazaki R."/>
            <person name="Ohno M."/>
            <person name="Okazaki Y."/>
            <person name="Okido T."/>
            <person name="Owa C."/>
            <person name="Saito H."/>
            <person name="Saito R."/>
            <person name="Sakai C."/>
            <person name="Sakai K."/>
            <person name="Sano H."/>
            <person name="Sasaki D."/>
            <person name="Shibata K."/>
            <person name="Shibata Y."/>
            <person name="Shinagawa A."/>
            <person name="Shiraki T."/>
            <person name="Sogabe Y."/>
            <person name="Suzuki H."/>
            <person name="Tagami M."/>
            <person name="Tagawa A."/>
            <person name="Takahashi F."/>
            <person name="Tanaka T."/>
            <person name="Tejima Y."/>
            <person name="Toya T."/>
            <person name="Yamamura T."/>
            <person name="Yasunishi A."/>
            <person name="Yoshida K."/>
            <person name="Yoshino M."/>
            <person name="Muramatsu M."/>
            <person name="Hayashizaki Y."/>
        </authorList>
    </citation>
    <scope>NUCLEOTIDE SEQUENCE</scope>
    <source>
        <strain evidence="2">C57BL/6J</strain>
        <tissue evidence="2">Testis</tissue>
    </source>
</reference>
<name>Q9CUD7_MOUSE</name>
<organism evidence="2">
    <name type="scientific">Mus musculus</name>
    <name type="common">Mouse</name>
    <dbReference type="NCBI Taxonomy" id="10090"/>
    <lineage>
        <taxon>Eukaryota</taxon>
        <taxon>Metazoa</taxon>
        <taxon>Chordata</taxon>
        <taxon>Craniata</taxon>
        <taxon>Vertebrata</taxon>
        <taxon>Euteleostomi</taxon>
        <taxon>Mammalia</taxon>
        <taxon>Eutheria</taxon>
        <taxon>Euarchontoglires</taxon>
        <taxon>Glires</taxon>
        <taxon>Rodentia</taxon>
        <taxon>Myomorpha</taxon>
        <taxon>Muroidea</taxon>
        <taxon>Muridae</taxon>
        <taxon>Murinae</taxon>
        <taxon>Mus</taxon>
        <taxon>Mus</taxon>
    </lineage>
</organism>
<evidence type="ECO:0000313" key="2">
    <source>
        <dbReference type="EMBL" id="BAB30329.1"/>
    </source>
</evidence>
<reference evidence="2" key="5">
    <citation type="journal article" date="2001" name="Nature">
        <title>Functional annotation of a full-length mouse cDNA collection.</title>
        <authorList>
            <consortium name="The RIKEN Genome Exploration Research Group Phase II Team and the FANTOM Consortium"/>
        </authorList>
    </citation>
    <scope>NUCLEOTIDE SEQUENCE</scope>
    <source>
        <strain evidence="2">C57BL/6J</strain>
        <tissue evidence="2">Testis</tissue>
    </source>
</reference>
<feature type="region of interest" description="Disordered" evidence="1">
    <location>
        <begin position="121"/>
        <end position="243"/>
    </location>
</feature>
<reference evidence="2" key="3">
    <citation type="journal article" date="2000" name="Genome Res.">
        <title>RIKEN integrated sequence analysis (RISA) system--384-format sequencing pipeline with 384 multicapillary sequencer.</title>
        <authorList>
            <person name="Shibata K."/>
            <person name="Itoh M."/>
            <person name="Aizawa K."/>
            <person name="Nagaoka S."/>
            <person name="Sasaki N."/>
            <person name="Carninci P."/>
            <person name="Konno H."/>
            <person name="Akiyama J."/>
            <person name="Nishi K."/>
            <person name="Kitsunai T."/>
            <person name="Tashiro H."/>
            <person name="Itoh M."/>
            <person name="Sumi N."/>
            <person name="Ishii Y."/>
            <person name="Nakamura S."/>
            <person name="Hazama M."/>
            <person name="Nishine T."/>
            <person name="Harada A."/>
            <person name="Yamamoto R."/>
            <person name="Matsumoto H."/>
            <person name="Sakaguchi S."/>
            <person name="Ikegami T."/>
            <person name="Kashiwagi K."/>
            <person name="Fujiwake S."/>
            <person name="Inoue K."/>
            <person name="Togawa Y."/>
            <person name="Izawa M."/>
            <person name="Ohara E."/>
            <person name="Watahiki M."/>
            <person name="Yoneda Y."/>
            <person name="Ishikawa T."/>
            <person name="Ozawa K."/>
            <person name="Tanaka T."/>
            <person name="Matsuura S."/>
            <person name="Kawai J."/>
            <person name="Okazaki Y."/>
            <person name="Muramatsu M."/>
            <person name="Inoue Y."/>
            <person name="Kira A."/>
            <person name="Hayashizaki Y."/>
        </authorList>
    </citation>
    <scope>NUCLEOTIDE SEQUENCE</scope>
    <source>
        <strain evidence="2">C57BL/6J</strain>
        <tissue evidence="2">Testis</tissue>
    </source>
</reference>
<gene>
    <name evidence="3" type="primary">Kcnmb4os2</name>
    <name evidence="3" type="synonym">4933400F03Rik</name>
</gene>
<dbReference type="AlphaFoldDB" id="Q9CUD7"/>
<evidence type="ECO:0000256" key="1">
    <source>
        <dbReference type="SAM" id="MobiDB-lite"/>
    </source>
</evidence>
<reference evidence="2" key="8">
    <citation type="journal article" date="2005" name="Science">
        <title>Antisense Transcription in the Mammalian Transcriptome.</title>
        <authorList>
            <consortium name="RIKEN Genome Exploration Research Group and Genome Science Group (Genome Network Project Core Group) and the FANTOM Consortium"/>
        </authorList>
    </citation>
    <scope>NUCLEOTIDE SEQUENCE</scope>
    <source>
        <strain evidence="2">C57BL/6J</strain>
        <tissue evidence="2">Testis</tissue>
    </source>
</reference>
<reference evidence="2" key="1">
    <citation type="journal article" date="1999" name="Methods Enzymol.">
        <title>High-efficiency full-length cDNA cloning.</title>
        <authorList>
            <person name="Carninci P."/>
            <person name="Hayashizaki Y."/>
        </authorList>
    </citation>
    <scope>NUCLEOTIDE SEQUENCE</scope>
    <source>
        <strain evidence="2">C57BL/6J</strain>
        <tissue evidence="2">Testis</tissue>
    </source>
</reference>
<reference evidence="2" key="7">
    <citation type="journal article" date="2005" name="Science">
        <title>The Transcriptional Landscape of the Mammalian Genome.</title>
        <authorList>
            <consortium name="The FANTOM Consortium"/>
            <consortium name="Riken Genome Exploration Research Group and Genome Science Group (Genome Network Project Core Group)"/>
        </authorList>
    </citation>
    <scope>NUCLEOTIDE SEQUENCE</scope>
    <source>
        <strain evidence="2">C57BL/6J</strain>
        <tissue evidence="2">Testis</tissue>
    </source>
</reference>
<evidence type="ECO:0000313" key="3">
    <source>
        <dbReference type="MGI" id="MGI:1918263"/>
    </source>
</evidence>